<dbReference type="InterPro" id="IPR000467">
    <property type="entry name" value="G_patch_dom"/>
</dbReference>
<evidence type="ECO:0000256" key="1">
    <source>
        <dbReference type="PROSITE-ProRule" id="PRU00176"/>
    </source>
</evidence>
<feature type="region of interest" description="Disordered" evidence="2">
    <location>
        <begin position="129"/>
        <end position="153"/>
    </location>
</feature>
<feature type="domain" description="RRM" evidence="3">
    <location>
        <begin position="441"/>
        <end position="522"/>
    </location>
</feature>
<keyword evidence="1" id="KW-0694">RNA-binding</keyword>
<dbReference type="PANTHER" id="PTHR13288">
    <property type="entry name" value="SPLICING FACTOR 45 SPF45"/>
    <property type="match status" value="1"/>
</dbReference>
<dbReference type="EMBL" id="ML991793">
    <property type="protein sequence ID" value="KAF2235146.1"/>
    <property type="molecule type" value="Genomic_DNA"/>
</dbReference>
<feature type="domain" description="G-patch" evidence="4">
    <location>
        <begin position="362"/>
        <end position="413"/>
    </location>
</feature>
<accession>A0A6A6HAH8</accession>
<feature type="compositionally biased region" description="Polar residues" evidence="2">
    <location>
        <begin position="91"/>
        <end position="107"/>
    </location>
</feature>
<feature type="compositionally biased region" description="Basic residues" evidence="2">
    <location>
        <begin position="133"/>
        <end position="144"/>
    </location>
</feature>
<dbReference type="Proteomes" id="UP000800092">
    <property type="component" value="Unassembled WGS sequence"/>
</dbReference>
<evidence type="ECO:0000259" key="4">
    <source>
        <dbReference type="PROSITE" id="PS50174"/>
    </source>
</evidence>
<dbReference type="GO" id="GO:0003723">
    <property type="term" value="F:RNA binding"/>
    <property type="evidence" value="ECO:0007669"/>
    <property type="project" value="UniProtKB-UniRule"/>
</dbReference>
<dbReference type="InterPro" id="IPR012677">
    <property type="entry name" value="Nucleotide-bd_a/b_plait_sf"/>
</dbReference>
<feature type="compositionally biased region" description="Basic and acidic residues" evidence="2">
    <location>
        <begin position="199"/>
        <end position="209"/>
    </location>
</feature>
<evidence type="ECO:0008006" key="7">
    <source>
        <dbReference type="Google" id="ProtNLM"/>
    </source>
</evidence>
<reference evidence="5" key="1">
    <citation type="journal article" date="2020" name="Stud. Mycol.">
        <title>101 Dothideomycetes genomes: a test case for predicting lifestyles and emergence of pathogens.</title>
        <authorList>
            <person name="Haridas S."/>
            <person name="Albert R."/>
            <person name="Binder M."/>
            <person name="Bloem J."/>
            <person name="Labutti K."/>
            <person name="Salamov A."/>
            <person name="Andreopoulos B."/>
            <person name="Baker S."/>
            <person name="Barry K."/>
            <person name="Bills G."/>
            <person name="Bluhm B."/>
            <person name="Cannon C."/>
            <person name="Castanera R."/>
            <person name="Culley D."/>
            <person name="Daum C."/>
            <person name="Ezra D."/>
            <person name="Gonzalez J."/>
            <person name="Henrissat B."/>
            <person name="Kuo A."/>
            <person name="Liang C."/>
            <person name="Lipzen A."/>
            <person name="Lutzoni F."/>
            <person name="Magnuson J."/>
            <person name="Mondo S."/>
            <person name="Nolan M."/>
            <person name="Ohm R."/>
            <person name="Pangilinan J."/>
            <person name="Park H.-J."/>
            <person name="Ramirez L."/>
            <person name="Alfaro M."/>
            <person name="Sun H."/>
            <person name="Tritt A."/>
            <person name="Yoshinaga Y."/>
            <person name="Zwiers L.-H."/>
            <person name="Turgeon B."/>
            <person name="Goodwin S."/>
            <person name="Spatafora J."/>
            <person name="Crous P."/>
            <person name="Grigoriev I."/>
        </authorList>
    </citation>
    <scope>NUCLEOTIDE SEQUENCE</scope>
    <source>
        <strain evidence="5">Tuck. ex Michener</strain>
    </source>
</reference>
<dbReference type="Gene3D" id="3.30.70.330">
    <property type="match status" value="1"/>
</dbReference>
<gene>
    <name evidence="5" type="ORF">EV356DRAFT_514515</name>
</gene>
<sequence>MASNGSSPPMGLSLYASYINASSGSEKPGTISAAPVTYKPNDGSKQSEAAGRSGINSASLQFQPTKRPQFQAQRPKAKAKPSAPLGGQHATAKSSLTQANPSIPAMQNVNKSTLADWAAEDEMDYYVEEKRERGGKRAKRKRAKNQATNRETVPRDWDDIYDLSMPTQYEEFKGSDEHYRTTREWKDRLYAHRRKKRVTDKNTRSDVMETKSQIAPPNFSFAPPKNFDSVETTSPPPPPPPTNIPDDATGEDACTKRMRLSQQQQGAPATDILPTPPPFGAPGTGVPPPPPTNASLAAPPPPPASGSATISRAPVRYNLPTPPPGSPPAAAADDQDSSEQLEPTAIQPDQSADAPRSKLSGQAGFAQRYMAKHGWAKGQGLGADEEGITTALKVQVDKRKKKADAEGGGWAGPQIARIVGGKRAKEVQEGKFGKMSSVVVLRGMVAGLDVAKEMREGELMMDIGRSVEKYGRVERVYIDQYAQGEIPVFVKFTDQVSALNAVNALDGWTFNNNPVRARFFDSEKFTNGIYE</sequence>
<dbReference type="Pfam" id="PF01585">
    <property type="entry name" value="G-patch"/>
    <property type="match status" value="1"/>
</dbReference>
<dbReference type="PROSITE" id="PS50174">
    <property type="entry name" value="G_PATCH"/>
    <property type="match status" value="1"/>
</dbReference>
<dbReference type="InterPro" id="IPR000504">
    <property type="entry name" value="RRM_dom"/>
</dbReference>
<dbReference type="PROSITE" id="PS50102">
    <property type="entry name" value="RRM"/>
    <property type="match status" value="1"/>
</dbReference>
<feature type="compositionally biased region" description="Pro residues" evidence="2">
    <location>
        <begin position="234"/>
        <end position="243"/>
    </location>
</feature>
<feature type="region of interest" description="Disordered" evidence="2">
    <location>
        <begin position="23"/>
        <end position="107"/>
    </location>
</feature>
<evidence type="ECO:0000313" key="5">
    <source>
        <dbReference type="EMBL" id="KAF2235146.1"/>
    </source>
</evidence>
<protein>
    <recommendedName>
        <fullName evidence="7">G-patch domain-containing protein</fullName>
    </recommendedName>
</protein>
<dbReference type="InterPro" id="IPR035979">
    <property type="entry name" value="RBD_domain_sf"/>
</dbReference>
<dbReference type="GO" id="GO:0045292">
    <property type="term" value="P:mRNA cis splicing, via spliceosome"/>
    <property type="evidence" value="ECO:0007669"/>
    <property type="project" value="InterPro"/>
</dbReference>
<dbReference type="PANTHER" id="PTHR13288:SF8">
    <property type="entry name" value="SPLICING FACTOR 45"/>
    <property type="match status" value="1"/>
</dbReference>
<feature type="region of interest" description="Disordered" evidence="2">
    <location>
        <begin position="189"/>
        <end position="363"/>
    </location>
</feature>
<dbReference type="SUPFAM" id="SSF54928">
    <property type="entry name" value="RNA-binding domain, RBD"/>
    <property type="match status" value="1"/>
</dbReference>
<evidence type="ECO:0000256" key="2">
    <source>
        <dbReference type="SAM" id="MobiDB-lite"/>
    </source>
</evidence>
<dbReference type="AlphaFoldDB" id="A0A6A6HAH8"/>
<dbReference type="SMART" id="SM00443">
    <property type="entry name" value="G_patch"/>
    <property type="match status" value="1"/>
</dbReference>
<evidence type="ECO:0000313" key="6">
    <source>
        <dbReference type="Proteomes" id="UP000800092"/>
    </source>
</evidence>
<name>A0A6A6HAH8_VIRVR</name>
<organism evidence="5 6">
    <name type="scientific">Viridothelium virens</name>
    <name type="common">Speckled blister lichen</name>
    <name type="synonym">Trypethelium virens</name>
    <dbReference type="NCBI Taxonomy" id="1048519"/>
    <lineage>
        <taxon>Eukaryota</taxon>
        <taxon>Fungi</taxon>
        <taxon>Dikarya</taxon>
        <taxon>Ascomycota</taxon>
        <taxon>Pezizomycotina</taxon>
        <taxon>Dothideomycetes</taxon>
        <taxon>Dothideomycetes incertae sedis</taxon>
        <taxon>Trypetheliales</taxon>
        <taxon>Trypetheliaceae</taxon>
        <taxon>Viridothelium</taxon>
    </lineage>
</organism>
<dbReference type="OrthoDB" id="5411533at2759"/>
<feature type="compositionally biased region" description="Polar residues" evidence="2">
    <location>
        <begin position="54"/>
        <end position="72"/>
    </location>
</feature>
<proteinExistence type="predicted"/>
<feature type="compositionally biased region" description="Pro residues" evidence="2">
    <location>
        <begin position="274"/>
        <end position="304"/>
    </location>
</feature>
<dbReference type="InterPro" id="IPR040052">
    <property type="entry name" value="RBM17"/>
</dbReference>
<dbReference type="GO" id="GO:0071011">
    <property type="term" value="C:precatalytic spliceosome"/>
    <property type="evidence" value="ECO:0007669"/>
    <property type="project" value="TreeGrafter"/>
</dbReference>
<evidence type="ECO:0000259" key="3">
    <source>
        <dbReference type="PROSITE" id="PS50102"/>
    </source>
</evidence>
<keyword evidence="6" id="KW-1185">Reference proteome</keyword>